<comment type="function">
    <text evidence="6">Forms chloride channels.</text>
</comment>
<dbReference type="STRING" id="1561998.A0A1I7TFX7"/>
<organism evidence="7 8">
    <name type="scientific">Caenorhabditis tropicalis</name>
    <dbReference type="NCBI Taxonomy" id="1561998"/>
    <lineage>
        <taxon>Eukaryota</taxon>
        <taxon>Metazoa</taxon>
        <taxon>Ecdysozoa</taxon>
        <taxon>Nematoda</taxon>
        <taxon>Chromadorea</taxon>
        <taxon>Rhabditida</taxon>
        <taxon>Rhabditina</taxon>
        <taxon>Rhabditomorpha</taxon>
        <taxon>Rhabditoidea</taxon>
        <taxon>Rhabditidae</taxon>
        <taxon>Peloderinae</taxon>
        <taxon>Caenorhabditis</taxon>
    </lineage>
</organism>
<proteinExistence type="inferred from homology"/>
<dbReference type="InterPro" id="IPR000615">
    <property type="entry name" value="Bestrophin"/>
</dbReference>
<evidence type="ECO:0000256" key="2">
    <source>
        <dbReference type="ARBA" id="ARBA00022692"/>
    </source>
</evidence>
<dbReference type="PANTHER" id="PTHR10736:SF33">
    <property type="entry name" value="BESTROPHIN HOMOLOG"/>
    <property type="match status" value="1"/>
</dbReference>
<keyword evidence="3" id="KW-1133">Transmembrane helix</keyword>
<evidence type="ECO:0000256" key="4">
    <source>
        <dbReference type="ARBA" id="ARBA00023136"/>
    </source>
</evidence>
<dbReference type="eggNOG" id="KOG3547">
    <property type="taxonomic scope" value="Eukaryota"/>
</dbReference>
<comment type="similarity">
    <text evidence="5 6">Belongs to the anion channel-forming bestrophin (TC 1.A.46) family. Calcium-sensitive chloride channel subfamily.</text>
</comment>
<accession>A0A1I7TFX7</accession>
<evidence type="ECO:0000256" key="6">
    <source>
        <dbReference type="RuleBase" id="RU363126"/>
    </source>
</evidence>
<comment type="subcellular location">
    <subcellularLocation>
        <location evidence="6">Cell membrane</location>
        <topology evidence="6">Multi-pass membrane protein</topology>
    </subcellularLocation>
    <subcellularLocation>
        <location evidence="1">Membrane</location>
        <topology evidence="1">Multi-pass membrane protein</topology>
    </subcellularLocation>
</comment>
<reference evidence="8" key="1">
    <citation type="submission" date="2016-11" db="UniProtKB">
        <authorList>
            <consortium name="WormBaseParasite"/>
        </authorList>
    </citation>
    <scope>IDENTIFICATION</scope>
</reference>
<keyword evidence="6" id="KW-0869">Chloride channel</keyword>
<keyword evidence="6" id="KW-1003">Cell membrane</keyword>
<dbReference type="GO" id="GO:0034707">
    <property type="term" value="C:chloride channel complex"/>
    <property type="evidence" value="ECO:0007669"/>
    <property type="project" value="UniProtKB-KW"/>
</dbReference>
<keyword evidence="2" id="KW-0812">Transmembrane</keyword>
<keyword evidence="6" id="KW-0813">Transport</keyword>
<keyword evidence="6" id="KW-0407">Ion channel</keyword>
<evidence type="ECO:0000313" key="8">
    <source>
        <dbReference type="WBParaSite" id="Csp11.Scaffold605.g5550.t1"/>
    </source>
</evidence>
<protein>
    <recommendedName>
        <fullName evidence="6">Bestrophin homolog</fullName>
    </recommendedName>
</protein>
<keyword evidence="4" id="KW-0472">Membrane</keyword>
<dbReference type="WBParaSite" id="Csp11.Scaffold605.g5550.t1">
    <property type="protein sequence ID" value="Csp11.Scaffold605.g5550.t1"/>
    <property type="gene ID" value="Csp11.Scaffold605.g5550"/>
</dbReference>
<keyword evidence="6" id="KW-0406">Ion transport</keyword>
<evidence type="ECO:0000313" key="7">
    <source>
        <dbReference type="Proteomes" id="UP000095282"/>
    </source>
</evidence>
<dbReference type="PANTHER" id="PTHR10736">
    <property type="entry name" value="BESTROPHIN"/>
    <property type="match status" value="1"/>
</dbReference>
<dbReference type="AlphaFoldDB" id="A0A1I7TFX7"/>
<dbReference type="Pfam" id="PF01062">
    <property type="entry name" value="Bestrophin"/>
    <property type="match status" value="1"/>
</dbReference>
<dbReference type="GO" id="GO:0005886">
    <property type="term" value="C:plasma membrane"/>
    <property type="evidence" value="ECO:0007669"/>
    <property type="project" value="UniProtKB-SubCell"/>
</dbReference>
<dbReference type="GO" id="GO:0005254">
    <property type="term" value="F:chloride channel activity"/>
    <property type="evidence" value="ECO:0007669"/>
    <property type="project" value="UniProtKB-KW"/>
</dbReference>
<keyword evidence="6" id="KW-0868">Chloride</keyword>
<name>A0A1I7TFX7_9PELO</name>
<dbReference type="InterPro" id="IPR021134">
    <property type="entry name" value="Bestrophin-like"/>
</dbReference>
<evidence type="ECO:0000256" key="5">
    <source>
        <dbReference type="ARBA" id="ARBA00034769"/>
    </source>
</evidence>
<dbReference type="Proteomes" id="UP000095282">
    <property type="component" value="Unplaced"/>
</dbReference>
<evidence type="ECO:0000256" key="3">
    <source>
        <dbReference type="ARBA" id="ARBA00022989"/>
    </source>
</evidence>
<keyword evidence="7" id="KW-1185">Reference proteome</keyword>
<sequence length="91" mass="10973">MLGFYVSAVFTRWWQIFDNIGWIDTPCLWITQYIKGETEKAKCVRRNCIRYSILTQAMVLFLLFSEFEVSLRFTVTWQQAYVNVFQLSIIW</sequence>
<evidence type="ECO:0000256" key="1">
    <source>
        <dbReference type="ARBA" id="ARBA00004141"/>
    </source>
</evidence>